<protein>
    <submittedName>
        <fullName evidence="1">Uncharacterized protein</fullName>
    </submittedName>
</protein>
<organism evidence="1">
    <name type="scientific">Cacopsylla melanoneura</name>
    <dbReference type="NCBI Taxonomy" id="428564"/>
    <lineage>
        <taxon>Eukaryota</taxon>
        <taxon>Metazoa</taxon>
        <taxon>Ecdysozoa</taxon>
        <taxon>Arthropoda</taxon>
        <taxon>Hexapoda</taxon>
        <taxon>Insecta</taxon>
        <taxon>Pterygota</taxon>
        <taxon>Neoptera</taxon>
        <taxon>Paraneoptera</taxon>
        <taxon>Hemiptera</taxon>
        <taxon>Sternorrhyncha</taxon>
        <taxon>Psylloidea</taxon>
        <taxon>Psyllidae</taxon>
        <taxon>Psyllinae</taxon>
        <taxon>Cacopsylla</taxon>
    </lineage>
</organism>
<name>A0A8D8YLC0_9HEMI</name>
<reference evidence="1" key="1">
    <citation type="submission" date="2021-05" db="EMBL/GenBank/DDBJ databases">
        <authorList>
            <person name="Alioto T."/>
            <person name="Alioto T."/>
            <person name="Gomez Garrido J."/>
        </authorList>
    </citation>
    <scope>NUCLEOTIDE SEQUENCE</scope>
</reference>
<accession>A0A8D8YLC0</accession>
<dbReference type="EMBL" id="HBUF01382238">
    <property type="protein sequence ID" value="CAG6730758.1"/>
    <property type="molecule type" value="Transcribed_RNA"/>
</dbReference>
<proteinExistence type="predicted"/>
<dbReference type="AlphaFoldDB" id="A0A8D8YLC0"/>
<evidence type="ECO:0000313" key="1">
    <source>
        <dbReference type="EMBL" id="CAG6730758.1"/>
    </source>
</evidence>
<sequence>MSQNQKMSTPRFTDPEPLHTKCKVFYLKYLYWVCFSGSIQLYRFHQTYSCLCLTLLFLYDYRHIWRAPYKYQIVEPICITTKLNQVDPSIFVFTELVLSRSRSCQNNCLRKTPSTHYK</sequence>